<proteinExistence type="predicted"/>
<gene>
    <name evidence="1" type="ORF">ACFOYY_35565</name>
</gene>
<accession>A0ABV8FDH4</accession>
<dbReference type="EMBL" id="JBHSBC010000047">
    <property type="protein sequence ID" value="MFC3985495.1"/>
    <property type="molecule type" value="Genomic_DNA"/>
</dbReference>
<reference evidence="2" key="1">
    <citation type="journal article" date="2019" name="Int. J. Syst. Evol. Microbiol.">
        <title>The Global Catalogue of Microorganisms (GCM) 10K type strain sequencing project: providing services to taxonomists for standard genome sequencing and annotation.</title>
        <authorList>
            <consortium name="The Broad Institute Genomics Platform"/>
            <consortium name="The Broad Institute Genome Sequencing Center for Infectious Disease"/>
            <person name="Wu L."/>
            <person name="Ma J."/>
        </authorList>
    </citation>
    <scope>NUCLEOTIDE SEQUENCE [LARGE SCALE GENOMIC DNA]</scope>
    <source>
        <strain evidence="2">TBRC 7912</strain>
    </source>
</reference>
<keyword evidence="2" id="KW-1185">Reference proteome</keyword>
<dbReference type="Proteomes" id="UP001595698">
    <property type="component" value="Unassembled WGS sequence"/>
</dbReference>
<evidence type="ECO:0000313" key="1">
    <source>
        <dbReference type="EMBL" id="MFC3985495.1"/>
    </source>
</evidence>
<protein>
    <recommendedName>
        <fullName evidence="3">DUF4325 domain-containing protein</fullName>
    </recommendedName>
</protein>
<comment type="caution">
    <text evidence="1">The sequence shown here is derived from an EMBL/GenBank/DDBJ whole genome shotgun (WGS) entry which is preliminary data.</text>
</comment>
<organism evidence="1 2">
    <name type="scientific">Streptosporangium jomthongense</name>
    <dbReference type="NCBI Taxonomy" id="1193683"/>
    <lineage>
        <taxon>Bacteria</taxon>
        <taxon>Bacillati</taxon>
        <taxon>Actinomycetota</taxon>
        <taxon>Actinomycetes</taxon>
        <taxon>Streptosporangiales</taxon>
        <taxon>Streptosporangiaceae</taxon>
        <taxon>Streptosporangium</taxon>
    </lineage>
</organism>
<evidence type="ECO:0000313" key="2">
    <source>
        <dbReference type="Proteomes" id="UP001595698"/>
    </source>
</evidence>
<evidence type="ECO:0008006" key="3">
    <source>
        <dbReference type="Google" id="ProtNLM"/>
    </source>
</evidence>
<sequence>MTVVVEQAAPQTTPIADALRMAADTIEALPYARVTGQVTVLPALQAHAGSFAGFALDLLVAHLRSIGQDPVVLYRWSTPLATAQVAEWLRDAAGQAVES</sequence>
<name>A0ABV8FDH4_9ACTN</name>
<dbReference type="RefSeq" id="WP_386195620.1">
    <property type="nucleotide sequence ID" value="NZ_JBHSBC010000047.1"/>
</dbReference>